<dbReference type="STRING" id="6313.A0A0K0DEZ1"/>
<evidence type="ECO:0000313" key="2">
    <source>
        <dbReference type="Proteomes" id="UP000035642"/>
    </source>
</evidence>
<dbReference type="InterPro" id="IPR007110">
    <property type="entry name" value="Ig-like_dom"/>
</dbReference>
<reference evidence="3" key="2">
    <citation type="submission" date="2017-02" db="UniProtKB">
        <authorList>
            <consortium name="WormBaseParasite"/>
        </authorList>
    </citation>
    <scope>IDENTIFICATION</scope>
</reference>
<keyword evidence="2" id="KW-1185">Reference proteome</keyword>
<dbReference type="Pfam" id="PF07679">
    <property type="entry name" value="I-set"/>
    <property type="match status" value="2"/>
</dbReference>
<dbReference type="AlphaFoldDB" id="A0A0K0DEZ1"/>
<evidence type="ECO:0000259" key="1">
    <source>
        <dbReference type="PROSITE" id="PS50835"/>
    </source>
</evidence>
<protein>
    <submittedName>
        <fullName evidence="3">Ig-like domain-containing protein</fullName>
    </submittedName>
</protein>
<organism evidence="2 3">
    <name type="scientific">Angiostrongylus cantonensis</name>
    <name type="common">Rat lungworm</name>
    <dbReference type="NCBI Taxonomy" id="6313"/>
    <lineage>
        <taxon>Eukaryota</taxon>
        <taxon>Metazoa</taxon>
        <taxon>Ecdysozoa</taxon>
        <taxon>Nematoda</taxon>
        <taxon>Chromadorea</taxon>
        <taxon>Rhabditida</taxon>
        <taxon>Rhabditina</taxon>
        <taxon>Rhabditomorpha</taxon>
        <taxon>Strongyloidea</taxon>
        <taxon>Metastrongylidae</taxon>
        <taxon>Angiostrongylus</taxon>
    </lineage>
</organism>
<dbReference type="InterPro" id="IPR013783">
    <property type="entry name" value="Ig-like_fold"/>
</dbReference>
<dbReference type="WBParaSite" id="ACAC_0000948201-mRNA-1">
    <property type="protein sequence ID" value="ACAC_0000948201-mRNA-1"/>
    <property type="gene ID" value="ACAC_0000948201"/>
</dbReference>
<sequence length="158" mass="17921">MFLPTKTSNEIYLLYSVRMTTCLEYKDGQRLVVENRMLQYTDRKGVARLNIMNSTPADSGEYSCEAVNMLGKAITECRIKVIGSRGALELEVDGMPAPMIEWFHDGTLVSESRTLRTSYNGRVAVLKIYEVQAEHHGQYICKVCGKLIASFEFGQFEF</sequence>
<proteinExistence type="predicted"/>
<dbReference type="Gene3D" id="2.60.40.10">
    <property type="entry name" value="Immunoglobulins"/>
    <property type="match status" value="2"/>
</dbReference>
<evidence type="ECO:0000313" key="3">
    <source>
        <dbReference type="WBParaSite" id="ACAC_0000948201-mRNA-1"/>
    </source>
</evidence>
<dbReference type="CDD" id="cd00096">
    <property type="entry name" value="Ig"/>
    <property type="match status" value="1"/>
</dbReference>
<dbReference type="InterPro" id="IPR013098">
    <property type="entry name" value="Ig_I-set"/>
</dbReference>
<name>A0A0K0DEZ1_ANGCA</name>
<dbReference type="InterPro" id="IPR036179">
    <property type="entry name" value="Ig-like_dom_sf"/>
</dbReference>
<dbReference type="Proteomes" id="UP000035642">
    <property type="component" value="Unassembled WGS sequence"/>
</dbReference>
<dbReference type="PANTHER" id="PTHR47633">
    <property type="entry name" value="IMMUNOGLOBULIN"/>
    <property type="match status" value="1"/>
</dbReference>
<dbReference type="PROSITE" id="PS50835">
    <property type="entry name" value="IG_LIKE"/>
    <property type="match status" value="1"/>
</dbReference>
<feature type="domain" description="Ig-like" evidence="1">
    <location>
        <begin position="77"/>
        <end position="143"/>
    </location>
</feature>
<dbReference type="SUPFAM" id="SSF48726">
    <property type="entry name" value="Immunoglobulin"/>
    <property type="match status" value="2"/>
</dbReference>
<reference evidence="2" key="1">
    <citation type="submission" date="2012-09" db="EMBL/GenBank/DDBJ databases">
        <authorList>
            <person name="Martin A.A."/>
        </authorList>
    </citation>
    <scope>NUCLEOTIDE SEQUENCE</scope>
</reference>
<accession>A0A0K0DEZ1</accession>